<evidence type="ECO:0000313" key="2">
    <source>
        <dbReference type="Proteomes" id="UP000824469"/>
    </source>
</evidence>
<name>A0AA38GUK1_TAXCH</name>
<organism evidence="1 2">
    <name type="scientific">Taxus chinensis</name>
    <name type="common">Chinese yew</name>
    <name type="synonym">Taxus wallichiana var. chinensis</name>
    <dbReference type="NCBI Taxonomy" id="29808"/>
    <lineage>
        <taxon>Eukaryota</taxon>
        <taxon>Viridiplantae</taxon>
        <taxon>Streptophyta</taxon>
        <taxon>Embryophyta</taxon>
        <taxon>Tracheophyta</taxon>
        <taxon>Spermatophyta</taxon>
        <taxon>Pinopsida</taxon>
        <taxon>Pinidae</taxon>
        <taxon>Conifers II</taxon>
        <taxon>Cupressales</taxon>
        <taxon>Taxaceae</taxon>
        <taxon>Taxus</taxon>
    </lineage>
</organism>
<keyword evidence="2" id="KW-1185">Reference proteome</keyword>
<dbReference type="Gene3D" id="3.40.50.2000">
    <property type="entry name" value="Glycogen Phosphorylase B"/>
    <property type="match status" value="1"/>
</dbReference>
<dbReference type="EMBL" id="JAHRHJ020000001">
    <property type="protein sequence ID" value="KAH9328345.1"/>
    <property type="molecule type" value="Genomic_DNA"/>
</dbReference>
<comment type="caution">
    <text evidence="1">The sequence shown here is derived from an EMBL/GenBank/DDBJ whole genome shotgun (WGS) entry which is preliminary data.</text>
</comment>
<evidence type="ECO:0000313" key="1">
    <source>
        <dbReference type="EMBL" id="KAH9328345.1"/>
    </source>
</evidence>
<dbReference type="Proteomes" id="UP000824469">
    <property type="component" value="Unassembled WGS sequence"/>
</dbReference>
<sequence>MGSGRLYGTAEKQAPLLVVYLSFGSIAGVRPHQIQELVVGIQNSGRALCGSSGPLPDTLTLEKFCLRDSWRKPKEGVWWWSGVSSLKCCLIHLDMYVFKALAAIFISWKQKMFYFSFTGRKE</sequence>
<reference evidence="1 2" key="1">
    <citation type="journal article" date="2021" name="Nat. Plants">
        <title>The Taxus genome provides insights into paclitaxel biosynthesis.</title>
        <authorList>
            <person name="Xiong X."/>
            <person name="Gou J."/>
            <person name="Liao Q."/>
            <person name="Li Y."/>
            <person name="Zhou Q."/>
            <person name="Bi G."/>
            <person name="Li C."/>
            <person name="Du R."/>
            <person name="Wang X."/>
            <person name="Sun T."/>
            <person name="Guo L."/>
            <person name="Liang H."/>
            <person name="Lu P."/>
            <person name="Wu Y."/>
            <person name="Zhang Z."/>
            <person name="Ro D.K."/>
            <person name="Shang Y."/>
            <person name="Huang S."/>
            <person name="Yan J."/>
        </authorList>
    </citation>
    <scope>NUCLEOTIDE SEQUENCE [LARGE SCALE GENOMIC DNA]</scope>
    <source>
        <strain evidence="1">Ta-2019</strain>
    </source>
</reference>
<proteinExistence type="predicted"/>
<feature type="non-terminal residue" evidence="1">
    <location>
        <position position="122"/>
    </location>
</feature>
<dbReference type="AlphaFoldDB" id="A0AA38GUK1"/>
<protein>
    <submittedName>
        <fullName evidence="1">Uncharacterized protein</fullName>
    </submittedName>
</protein>
<gene>
    <name evidence="1" type="ORF">KI387_000453</name>
</gene>
<accession>A0AA38GUK1</accession>